<dbReference type="SMART" id="SM00304">
    <property type="entry name" value="HAMP"/>
    <property type="match status" value="1"/>
</dbReference>
<dbReference type="AlphaFoldDB" id="A0A921E5K0"/>
<dbReference type="EMBL" id="DYYG01000063">
    <property type="protein sequence ID" value="HJE25874.1"/>
    <property type="molecule type" value="Genomic_DNA"/>
</dbReference>
<organism evidence="19 20">
    <name type="scientific">Methylorubrum populi</name>
    <dbReference type="NCBI Taxonomy" id="223967"/>
    <lineage>
        <taxon>Bacteria</taxon>
        <taxon>Pseudomonadati</taxon>
        <taxon>Pseudomonadota</taxon>
        <taxon>Alphaproteobacteria</taxon>
        <taxon>Hyphomicrobiales</taxon>
        <taxon>Methylobacteriaceae</taxon>
        <taxon>Methylorubrum</taxon>
    </lineage>
</organism>
<dbReference type="Pfam" id="PF00512">
    <property type="entry name" value="HisKA"/>
    <property type="match status" value="1"/>
</dbReference>
<dbReference type="CDD" id="cd06225">
    <property type="entry name" value="HAMP"/>
    <property type="match status" value="1"/>
</dbReference>
<feature type="compositionally biased region" description="Basic and acidic residues" evidence="14">
    <location>
        <begin position="768"/>
        <end position="801"/>
    </location>
</feature>
<feature type="transmembrane region" description="Helical" evidence="15">
    <location>
        <begin position="113"/>
        <end position="140"/>
    </location>
</feature>
<dbReference type="Gene3D" id="6.10.340.10">
    <property type="match status" value="1"/>
</dbReference>
<dbReference type="PIRSF" id="PIRSF037532">
    <property type="entry name" value="STHK_NtrY"/>
    <property type="match status" value="1"/>
</dbReference>
<dbReference type="PRINTS" id="PR00344">
    <property type="entry name" value="BCTRLSENSOR"/>
</dbReference>
<evidence type="ECO:0000256" key="7">
    <source>
        <dbReference type="ARBA" id="ARBA00022692"/>
    </source>
</evidence>
<dbReference type="SMART" id="SM00387">
    <property type="entry name" value="HATPase_c"/>
    <property type="match status" value="1"/>
</dbReference>
<evidence type="ECO:0000256" key="13">
    <source>
        <dbReference type="ARBA" id="ARBA00023136"/>
    </source>
</evidence>
<gene>
    <name evidence="19" type="ORF">K8W01_19680</name>
</gene>
<dbReference type="Gene3D" id="3.30.450.20">
    <property type="entry name" value="PAS domain"/>
    <property type="match status" value="1"/>
</dbReference>
<comment type="catalytic activity">
    <reaction evidence="1">
        <text>ATP + protein L-histidine = ADP + protein N-phospho-L-histidine.</text>
        <dbReference type="EC" id="2.7.13.3"/>
    </reaction>
</comment>
<dbReference type="InterPro" id="IPR004358">
    <property type="entry name" value="Sig_transdc_His_kin-like_C"/>
</dbReference>
<dbReference type="Pfam" id="PF00989">
    <property type="entry name" value="PAS"/>
    <property type="match status" value="1"/>
</dbReference>
<dbReference type="SUPFAM" id="SSF55785">
    <property type="entry name" value="PYP-like sensor domain (PAS domain)"/>
    <property type="match status" value="1"/>
</dbReference>
<dbReference type="InterPro" id="IPR045671">
    <property type="entry name" value="NtrY-like_N"/>
</dbReference>
<evidence type="ECO:0000313" key="19">
    <source>
        <dbReference type="EMBL" id="HJE25874.1"/>
    </source>
</evidence>
<dbReference type="PANTHER" id="PTHR43065:SF10">
    <property type="entry name" value="PEROXIDE STRESS-ACTIVATED HISTIDINE KINASE MAK3"/>
    <property type="match status" value="1"/>
</dbReference>
<dbReference type="SUPFAM" id="SSF47384">
    <property type="entry name" value="Homodimeric domain of signal transducing histidine kinase"/>
    <property type="match status" value="1"/>
</dbReference>
<evidence type="ECO:0000256" key="1">
    <source>
        <dbReference type="ARBA" id="ARBA00000085"/>
    </source>
</evidence>
<keyword evidence="6" id="KW-0808">Transferase</keyword>
<evidence type="ECO:0000259" key="17">
    <source>
        <dbReference type="PROSITE" id="PS50112"/>
    </source>
</evidence>
<dbReference type="PROSITE" id="PS50109">
    <property type="entry name" value="HIS_KIN"/>
    <property type="match status" value="1"/>
</dbReference>
<dbReference type="GO" id="GO:0000155">
    <property type="term" value="F:phosphorelay sensor kinase activity"/>
    <property type="evidence" value="ECO:0007669"/>
    <property type="project" value="InterPro"/>
</dbReference>
<feature type="transmembrane region" description="Helical" evidence="15">
    <location>
        <begin position="310"/>
        <end position="332"/>
    </location>
</feature>
<feature type="transmembrane region" description="Helical" evidence="15">
    <location>
        <begin position="38"/>
        <end position="62"/>
    </location>
</feature>
<dbReference type="InterPro" id="IPR003661">
    <property type="entry name" value="HisK_dim/P_dom"/>
</dbReference>
<feature type="region of interest" description="Disordered" evidence="14">
    <location>
        <begin position="729"/>
        <end position="801"/>
    </location>
</feature>
<evidence type="ECO:0000256" key="10">
    <source>
        <dbReference type="ARBA" id="ARBA00022840"/>
    </source>
</evidence>
<sequence>MPLLSRRPHAKPSDAPSEQDGAAEITRRFDSPPRGPGWIGAAVVATALISASITFLILVGIIQITRTPATGVTLLAVNAALVLALVVVIAWEARVFLHARRTHASVARLHTRIVGLFSLIAILPTILLAIVASVTIDVGLSLGFTGRVRDVVLKSVEIADAYQENQCQALAREIRILTDDLTRARPNFDVNREWFESFLTTRAQALGLPIAKIMRGPNEVVARANIDVLKQTRLPSAAAFEDAAKSSDPICLLPNEGRVFAALMRMPAYDNAVLLVQREVSQLAIDFPGVARAAAAEYLTYDELRRYVQIAFASVFILIALITLLSAVWFGLNFANRFVAPIRRLINAADEVAAGNFYARVPARKADGDLAHLGESFNTMTQELRRQHDGLRAASDLIDRRRRFTEAVLSGVSPGVLGVDADGVITIANPGAERTLGLTAKELVGLPLTQAVPEIAALFPEAEGRHRALQQQIQLVRGGRERTIAVRVTSEQAQGEARGYVVTLDDITDLVTAQRTSAWADVARRIAHEIKNPLTPIQLSAERIRRKYGKVITADKDVFEQCTATIVRQVDEIKRMVDEFSSFARMPKPAITQQDLAEIARQNLFMLRMAHPDMEFPFETEGADEKGRVVAAFDVRLLSQALTNILKNAVEAVQAVPEDVLTADGGKGEVALRLVVEEAFVVIEVTDNGKGFPAEGRQRLLEPYMTTREGGTGLGLAIVSKVLEEHGGGIELNDNPRGRGGQVRMRLPREVGGGPEAGQNSEPGAGQERTRSAAPDARDGTKMDKNTEDAMEARRVAEMQP</sequence>
<comment type="caution">
    <text evidence="19">The sequence shown here is derived from an EMBL/GenBank/DDBJ whole genome shotgun (WGS) entry which is preliminary data.</text>
</comment>
<name>A0A921E5K0_9HYPH</name>
<dbReference type="InterPro" id="IPR017232">
    <property type="entry name" value="NtrY"/>
</dbReference>
<evidence type="ECO:0000256" key="4">
    <source>
        <dbReference type="ARBA" id="ARBA00022475"/>
    </source>
</evidence>
<dbReference type="InterPro" id="IPR000014">
    <property type="entry name" value="PAS"/>
</dbReference>
<dbReference type="NCBIfam" id="TIGR00229">
    <property type="entry name" value="sensory_box"/>
    <property type="match status" value="1"/>
</dbReference>
<keyword evidence="7 15" id="KW-0812">Transmembrane</keyword>
<dbReference type="InterPro" id="IPR036097">
    <property type="entry name" value="HisK_dim/P_sf"/>
</dbReference>
<dbReference type="InterPro" id="IPR005467">
    <property type="entry name" value="His_kinase_dom"/>
</dbReference>
<dbReference type="FunFam" id="1.10.287.130:FF:000107">
    <property type="entry name" value="Sensor histidine kinase YycG"/>
    <property type="match status" value="1"/>
</dbReference>
<evidence type="ECO:0000256" key="5">
    <source>
        <dbReference type="ARBA" id="ARBA00022553"/>
    </source>
</evidence>
<keyword evidence="12" id="KW-0902">Two-component regulatory system</keyword>
<dbReference type="Proteomes" id="UP000742631">
    <property type="component" value="Unassembled WGS sequence"/>
</dbReference>
<dbReference type="Pfam" id="PF00672">
    <property type="entry name" value="HAMP"/>
    <property type="match status" value="1"/>
</dbReference>
<keyword evidence="9 19" id="KW-0418">Kinase</keyword>
<keyword evidence="4" id="KW-1003">Cell membrane</keyword>
<feature type="compositionally biased region" description="Basic residues" evidence="14">
    <location>
        <begin position="1"/>
        <end position="10"/>
    </location>
</feature>
<dbReference type="InterPro" id="IPR036890">
    <property type="entry name" value="HATPase_C_sf"/>
</dbReference>
<evidence type="ECO:0000256" key="2">
    <source>
        <dbReference type="ARBA" id="ARBA00004651"/>
    </source>
</evidence>
<dbReference type="Pfam" id="PF19312">
    <property type="entry name" value="NtrY_N"/>
    <property type="match status" value="1"/>
</dbReference>
<evidence type="ECO:0000256" key="9">
    <source>
        <dbReference type="ARBA" id="ARBA00022777"/>
    </source>
</evidence>
<dbReference type="EC" id="2.7.13.3" evidence="3"/>
<feature type="transmembrane region" description="Helical" evidence="15">
    <location>
        <begin position="74"/>
        <end position="93"/>
    </location>
</feature>
<evidence type="ECO:0000256" key="15">
    <source>
        <dbReference type="SAM" id="Phobius"/>
    </source>
</evidence>
<evidence type="ECO:0000256" key="14">
    <source>
        <dbReference type="SAM" id="MobiDB-lite"/>
    </source>
</evidence>
<evidence type="ECO:0000259" key="18">
    <source>
        <dbReference type="PROSITE" id="PS50885"/>
    </source>
</evidence>
<reference evidence="19" key="1">
    <citation type="journal article" date="2021" name="PeerJ">
        <title>Extensive microbial diversity within the chicken gut microbiome revealed by metagenomics and culture.</title>
        <authorList>
            <person name="Gilroy R."/>
            <person name="Ravi A."/>
            <person name="Getino M."/>
            <person name="Pursley I."/>
            <person name="Horton D.L."/>
            <person name="Alikhan N.F."/>
            <person name="Baker D."/>
            <person name="Gharbi K."/>
            <person name="Hall N."/>
            <person name="Watson M."/>
            <person name="Adriaenssens E.M."/>
            <person name="Foster-Nyarko E."/>
            <person name="Jarju S."/>
            <person name="Secka A."/>
            <person name="Antonio M."/>
            <person name="Oren A."/>
            <person name="Chaudhuri R.R."/>
            <person name="La Ragione R."/>
            <person name="Hildebrand F."/>
            <person name="Pallen M.J."/>
        </authorList>
    </citation>
    <scope>NUCLEOTIDE SEQUENCE</scope>
    <source>
        <strain evidence="19">316</strain>
    </source>
</reference>
<protein>
    <recommendedName>
        <fullName evidence="3">histidine kinase</fullName>
        <ecNumber evidence="3">2.7.13.3</ecNumber>
    </recommendedName>
</protein>
<feature type="region of interest" description="Disordered" evidence="14">
    <location>
        <begin position="1"/>
        <end position="31"/>
    </location>
</feature>
<keyword evidence="5" id="KW-0597">Phosphoprotein</keyword>
<dbReference type="Gene3D" id="1.10.287.130">
    <property type="match status" value="1"/>
</dbReference>
<dbReference type="CDD" id="cd00130">
    <property type="entry name" value="PAS"/>
    <property type="match status" value="1"/>
</dbReference>
<keyword evidence="8" id="KW-0547">Nucleotide-binding</keyword>
<dbReference type="InterPro" id="IPR003594">
    <property type="entry name" value="HATPase_dom"/>
</dbReference>
<evidence type="ECO:0000256" key="6">
    <source>
        <dbReference type="ARBA" id="ARBA00022679"/>
    </source>
</evidence>
<evidence type="ECO:0000256" key="3">
    <source>
        <dbReference type="ARBA" id="ARBA00012438"/>
    </source>
</evidence>
<accession>A0A921E5K0</accession>
<dbReference type="GO" id="GO:0005886">
    <property type="term" value="C:plasma membrane"/>
    <property type="evidence" value="ECO:0007669"/>
    <property type="project" value="UniProtKB-SubCell"/>
</dbReference>
<dbReference type="CDD" id="cd00082">
    <property type="entry name" value="HisKA"/>
    <property type="match status" value="1"/>
</dbReference>
<keyword evidence="10" id="KW-0067">ATP-binding</keyword>
<evidence type="ECO:0000313" key="20">
    <source>
        <dbReference type="Proteomes" id="UP000742631"/>
    </source>
</evidence>
<dbReference type="SUPFAM" id="SSF55874">
    <property type="entry name" value="ATPase domain of HSP90 chaperone/DNA topoisomerase II/histidine kinase"/>
    <property type="match status" value="1"/>
</dbReference>
<dbReference type="SUPFAM" id="SSF158472">
    <property type="entry name" value="HAMP domain-like"/>
    <property type="match status" value="1"/>
</dbReference>
<reference evidence="19" key="2">
    <citation type="submission" date="2021-09" db="EMBL/GenBank/DDBJ databases">
        <authorList>
            <person name="Gilroy R."/>
        </authorList>
    </citation>
    <scope>NUCLEOTIDE SEQUENCE</scope>
    <source>
        <strain evidence="19">316</strain>
    </source>
</reference>
<proteinExistence type="predicted"/>
<feature type="domain" description="Histidine kinase" evidence="16">
    <location>
        <begin position="525"/>
        <end position="751"/>
    </location>
</feature>
<keyword evidence="13 15" id="KW-0472">Membrane</keyword>
<dbReference type="InterPro" id="IPR003660">
    <property type="entry name" value="HAMP_dom"/>
</dbReference>
<dbReference type="Gene3D" id="3.30.565.10">
    <property type="entry name" value="Histidine kinase-like ATPase, C-terminal domain"/>
    <property type="match status" value="1"/>
</dbReference>
<dbReference type="GO" id="GO:0006355">
    <property type="term" value="P:regulation of DNA-templated transcription"/>
    <property type="evidence" value="ECO:0007669"/>
    <property type="project" value="InterPro"/>
</dbReference>
<evidence type="ECO:0000256" key="12">
    <source>
        <dbReference type="ARBA" id="ARBA00023012"/>
    </source>
</evidence>
<dbReference type="SMART" id="SM00388">
    <property type="entry name" value="HisKA"/>
    <property type="match status" value="1"/>
</dbReference>
<dbReference type="InterPro" id="IPR013767">
    <property type="entry name" value="PAS_fold"/>
</dbReference>
<dbReference type="SMART" id="SM00091">
    <property type="entry name" value="PAS"/>
    <property type="match status" value="1"/>
</dbReference>
<keyword evidence="11 15" id="KW-1133">Transmembrane helix</keyword>
<evidence type="ECO:0000259" key="16">
    <source>
        <dbReference type="PROSITE" id="PS50109"/>
    </source>
</evidence>
<dbReference type="PROSITE" id="PS50112">
    <property type="entry name" value="PAS"/>
    <property type="match status" value="1"/>
</dbReference>
<feature type="domain" description="HAMP" evidence="18">
    <location>
        <begin position="336"/>
        <end position="389"/>
    </location>
</feature>
<dbReference type="PROSITE" id="PS50885">
    <property type="entry name" value="HAMP"/>
    <property type="match status" value="1"/>
</dbReference>
<dbReference type="Pfam" id="PF02518">
    <property type="entry name" value="HATPase_c"/>
    <property type="match status" value="1"/>
</dbReference>
<feature type="domain" description="PAS" evidence="17">
    <location>
        <begin position="401"/>
        <end position="445"/>
    </location>
</feature>
<evidence type="ECO:0000256" key="11">
    <source>
        <dbReference type="ARBA" id="ARBA00022989"/>
    </source>
</evidence>
<dbReference type="InterPro" id="IPR035965">
    <property type="entry name" value="PAS-like_dom_sf"/>
</dbReference>
<evidence type="ECO:0000256" key="8">
    <source>
        <dbReference type="ARBA" id="ARBA00022741"/>
    </source>
</evidence>
<comment type="subcellular location">
    <subcellularLocation>
        <location evidence="2">Cell membrane</location>
        <topology evidence="2">Multi-pass membrane protein</topology>
    </subcellularLocation>
</comment>
<dbReference type="PANTHER" id="PTHR43065">
    <property type="entry name" value="SENSOR HISTIDINE KINASE"/>
    <property type="match status" value="1"/>
</dbReference>
<dbReference type="GO" id="GO:0005524">
    <property type="term" value="F:ATP binding"/>
    <property type="evidence" value="ECO:0007669"/>
    <property type="project" value="UniProtKB-KW"/>
</dbReference>